<evidence type="ECO:0000313" key="2">
    <source>
        <dbReference type="EMBL" id="MFD1315212.1"/>
    </source>
</evidence>
<dbReference type="Proteomes" id="UP001597201">
    <property type="component" value="Unassembled WGS sequence"/>
</dbReference>
<sequence length="49" mass="5674">MIGKAKITNWQATAKTWMLRSSENETKKQLGQKLDNLHTSKKKNFNDPL</sequence>
<dbReference type="RefSeq" id="WP_377177139.1">
    <property type="nucleotide sequence ID" value="NZ_JBHTMY010000002.1"/>
</dbReference>
<protein>
    <submittedName>
        <fullName evidence="2">Uncharacterized protein</fullName>
    </submittedName>
</protein>
<evidence type="ECO:0000313" key="3">
    <source>
        <dbReference type="Proteomes" id="UP001597201"/>
    </source>
</evidence>
<gene>
    <name evidence="2" type="ORF">ACFQ39_06245</name>
</gene>
<keyword evidence="3" id="KW-1185">Reference proteome</keyword>
<comment type="caution">
    <text evidence="2">The sequence shown here is derived from an EMBL/GenBank/DDBJ whole genome shotgun (WGS) entry which is preliminary data.</text>
</comment>
<accession>A0ABW3Y074</accession>
<reference evidence="3" key="1">
    <citation type="journal article" date="2019" name="Int. J. Syst. Evol. Microbiol.">
        <title>The Global Catalogue of Microorganisms (GCM) 10K type strain sequencing project: providing services to taxonomists for standard genome sequencing and annotation.</title>
        <authorList>
            <consortium name="The Broad Institute Genomics Platform"/>
            <consortium name="The Broad Institute Genome Sequencing Center for Infectious Disease"/>
            <person name="Wu L."/>
            <person name="Ma J."/>
        </authorList>
    </citation>
    <scope>NUCLEOTIDE SEQUENCE [LARGE SCALE GENOMIC DNA]</scope>
    <source>
        <strain evidence="3">CCUG 61485</strain>
    </source>
</reference>
<name>A0ABW3Y074_9FLAO</name>
<evidence type="ECO:0000256" key="1">
    <source>
        <dbReference type="SAM" id="MobiDB-lite"/>
    </source>
</evidence>
<feature type="region of interest" description="Disordered" evidence="1">
    <location>
        <begin position="19"/>
        <end position="49"/>
    </location>
</feature>
<proteinExistence type="predicted"/>
<organism evidence="2 3">
    <name type="scientific">Namhaeicola litoreus</name>
    <dbReference type="NCBI Taxonomy" id="1052145"/>
    <lineage>
        <taxon>Bacteria</taxon>
        <taxon>Pseudomonadati</taxon>
        <taxon>Bacteroidota</taxon>
        <taxon>Flavobacteriia</taxon>
        <taxon>Flavobacteriales</taxon>
        <taxon>Flavobacteriaceae</taxon>
        <taxon>Namhaeicola</taxon>
    </lineage>
</organism>
<dbReference type="EMBL" id="JBHTMY010000002">
    <property type="protein sequence ID" value="MFD1315212.1"/>
    <property type="molecule type" value="Genomic_DNA"/>
</dbReference>